<comment type="subunit">
    <text evidence="3">Homodimer.</text>
</comment>
<dbReference type="Gene3D" id="3.90.1150.170">
    <property type="match status" value="1"/>
</dbReference>
<organism evidence="10">
    <name type="scientific">Cacopsylla melanoneura</name>
    <dbReference type="NCBI Taxonomy" id="428564"/>
    <lineage>
        <taxon>Eukaryota</taxon>
        <taxon>Metazoa</taxon>
        <taxon>Ecdysozoa</taxon>
        <taxon>Arthropoda</taxon>
        <taxon>Hexapoda</taxon>
        <taxon>Insecta</taxon>
        <taxon>Pterygota</taxon>
        <taxon>Neoptera</taxon>
        <taxon>Paraneoptera</taxon>
        <taxon>Hemiptera</taxon>
        <taxon>Sternorrhyncha</taxon>
        <taxon>Psylloidea</taxon>
        <taxon>Psyllidae</taxon>
        <taxon>Psyllinae</taxon>
        <taxon>Cacopsylla</taxon>
    </lineage>
</organism>
<dbReference type="InterPro" id="IPR015421">
    <property type="entry name" value="PyrdxlP-dep_Trfase_major"/>
</dbReference>
<keyword evidence="5 7" id="KW-0663">Pyridoxal phosphate</keyword>
<feature type="compositionally biased region" description="Low complexity" evidence="9">
    <location>
        <begin position="1"/>
        <end position="19"/>
    </location>
</feature>
<evidence type="ECO:0000256" key="8">
    <source>
        <dbReference type="RuleBase" id="RU000382"/>
    </source>
</evidence>
<evidence type="ECO:0000256" key="1">
    <source>
        <dbReference type="ARBA" id="ARBA00001933"/>
    </source>
</evidence>
<dbReference type="EMBL" id="HBUF01597816">
    <property type="protein sequence ID" value="CAG6775253.1"/>
    <property type="molecule type" value="Transcribed_RNA"/>
</dbReference>
<dbReference type="Gene3D" id="3.40.640.10">
    <property type="entry name" value="Type I PLP-dependent aspartate aminotransferase-like (Major domain)"/>
    <property type="match status" value="1"/>
</dbReference>
<dbReference type="SUPFAM" id="SSF53383">
    <property type="entry name" value="PLP-dependent transferases"/>
    <property type="match status" value="1"/>
</dbReference>
<dbReference type="CDD" id="cd06450">
    <property type="entry name" value="DOPA_deC_like"/>
    <property type="match status" value="1"/>
</dbReference>
<evidence type="ECO:0000256" key="4">
    <source>
        <dbReference type="ARBA" id="ARBA00022793"/>
    </source>
</evidence>
<dbReference type="GO" id="GO:0019752">
    <property type="term" value="P:carboxylic acid metabolic process"/>
    <property type="evidence" value="ECO:0007669"/>
    <property type="project" value="InterPro"/>
</dbReference>
<evidence type="ECO:0000256" key="7">
    <source>
        <dbReference type="PIRSR" id="PIRSR602129-50"/>
    </source>
</evidence>
<dbReference type="GO" id="GO:0030170">
    <property type="term" value="F:pyridoxal phosphate binding"/>
    <property type="evidence" value="ECO:0007669"/>
    <property type="project" value="InterPro"/>
</dbReference>
<evidence type="ECO:0000256" key="2">
    <source>
        <dbReference type="ARBA" id="ARBA00009533"/>
    </source>
</evidence>
<feature type="region of interest" description="Disordered" evidence="9">
    <location>
        <begin position="1"/>
        <end position="23"/>
    </location>
</feature>
<dbReference type="Pfam" id="PF00282">
    <property type="entry name" value="Pyridoxal_deC"/>
    <property type="match status" value="1"/>
</dbReference>
<accession>A0A8D9AYM6</accession>
<comment type="similarity">
    <text evidence="2 8">Belongs to the group II decarboxylase family.</text>
</comment>
<dbReference type="PANTHER" id="PTHR45677:SF8">
    <property type="entry name" value="CYSTEINE SULFINIC ACID DECARBOXYLASE"/>
    <property type="match status" value="1"/>
</dbReference>
<reference evidence="10" key="1">
    <citation type="submission" date="2021-05" db="EMBL/GenBank/DDBJ databases">
        <authorList>
            <person name="Alioto T."/>
            <person name="Alioto T."/>
            <person name="Gomez Garrido J."/>
        </authorList>
    </citation>
    <scope>NUCLEOTIDE SEQUENCE</scope>
</reference>
<evidence type="ECO:0000256" key="3">
    <source>
        <dbReference type="ARBA" id="ARBA00011738"/>
    </source>
</evidence>
<feature type="modified residue" description="N6-(pyridoxal phosphate)lysine" evidence="7">
    <location>
        <position position="351"/>
    </location>
</feature>
<evidence type="ECO:0000313" key="10">
    <source>
        <dbReference type="EMBL" id="CAG6775253.1"/>
    </source>
</evidence>
<keyword evidence="6 8" id="KW-0456">Lyase</keyword>
<proteinExistence type="inferred from homology"/>
<protein>
    <submittedName>
        <fullName evidence="10">Cysteine sulfinic acid decarboxylase</fullName>
    </submittedName>
</protein>
<dbReference type="AlphaFoldDB" id="A0A8D9AYM6"/>
<dbReference type="FunFam" id="3.40.640.10:FF:000016">
    <property type="entry name" value="Glutamate decarboxylase like 1"/>
    <property type="match status" value="1"/>
</dbReference>
<dbReference type="InterPro" id="IPR015424">
    <property type="entry name" value="PyrdxlP-dep_Trfase"/>
</dbReference>
<dbReference type="InterPro" id="IPR021115">
    <property type="entry name" value="Pyridoxal-P_BS"/>
</dbReference>
<dbReference type="PROSITE" id="PS00392">
    <property type="entry name" value="DDC_GAD_HDC_YDC"/>
    <property type="match status" value="1"/>
</dbReference>
<dbReference type="InterPro" id="IPR002129">
    <property type="entry name" value="PyrdxlP-dep_de-COase"/>
</dbReference>
<evidence type="ECO:0000256" key="9">
    <source>
        <dbReference type="SAM" id="MobiDB-lite"/>
    </source>
</evidence>
<comment type="cofactor">
    <cofactor evidence="1 7 8">
        <name>pyridoxal 5'-phosphate</name>
        <dbReference type="ChEBI" id="CHEBI:597326"/>
    </cofactor>
</comment>
<dbReference type="GO" id="GO:0016831">
    <property type="term" value="F:carboxy-lyase activity"/>
    <property type="evidence" value="ECO:0007669"/>
    <property type="project" value="UniProtKB-KW"/>
</dbReference>
<dbReference type="GO" id="GO:0005737">
    <property type="term" value="C:cytoplasm"/>
    <property type="evidence" value="ECO:0007669"/>
    <property type="project" value="TreeGrafter"/>
</dbReference>
<evidence type="ECO:0000256" key="5">
    <source>
        <dbReference type="ARBA" id="ARBA00022898"/>
    </source>
</evidence>
<keyword evidence="4" id="KW-0210">Decarboxylase</keyword>
<evidence type="ECO:0000256" key="6">
    <source>
        <dbReference type="ARBA" id="ARBA00023239"/>
    </source>
</evidence>
<dbReference type="PANTHER" id="PTHR45677">
    <property type="entry name" value="GLUTAMATE DECARBOXYLASE-RELATED"/>
    <property type="match status" value="1"/>
</dbReference>
<name>A0A8D9AYM6_9HEMI</name>
<sequence length="551" mass="61083">MAEDGSVCSSGSGESLSAGQLDSGKPLSGELVIGKPLSGQLVSGKPLSGEFVSGKPVSGEPVYRLLEQVLQSLLEEGALDDGGEGGRVVDWKHPEELKKILDLSLDNEGTGDDAFLIQLCRQVIHFSVRTGHRHFLNQLYGGLDPYGLAGAWISEALNTNQYTYEVAPAFTLAEHEVIQKVLNLIGFHDGDGIFSPGGSVSNMYAIALAKYRLDPETKRKGLSHLPPLCMFTSEDSHYSILKAAHWLGIGTDNVTRVKTNLQGQMIPARLEEAIQECLADKKIPLFVNATAGTTVLGAFDPFEDIATICDKYNLWMHVDACWGGSLIFSKKYSSVLKGINRANSVSWNPHKMLGAPLQCSILLIKEKGLLHQSNASAATYLFQQDKFYDVSFDTGDKSIQCGRKVDAFKLWLMWKARGNLGFERFVDNAVDCARYFLEQISQRPGFRLVIPVFQCTNICFWFIPVSMRDKPEDDAWWSTLAKVAPRIKEKLVLAGTLMIGYQPLQHRNLHNFFRLVTTCHPPSCKNDMEHAIQQIELRGAEVDEEIRRGTL</sequence>